<evidence type="ECO:0000313" key="3">
    <source>
        <dbReference type="Proteomes" id="UP001589748"/>
    </source>
</evidence>
<keyword evidence="3" id="KW-1185">Reference proteome</keyword>
<organism evidence="2 3">
    <name type="scientific">Kineococcus gynurae</name>
    <dbReference type="NCBI Taxonomy" id="452979"/>
    <lineage>
        <taxon>Bacteria</taxon>
        <taxon>Bacillati</taxon>
        <taxon>Actinomycetota</taxon>
        <taxon>Actinomycetes</taxon>
        <taxon>Kineosporiales</taxon>
        <taxon>Kineosporiaceae</taxon>
        <taxon>Kineococcus</taxon>
    </lineage>
</organism>
<keyword evidence="1" id="KW-1133">Transmembrane helix</keyword>
<protein>
    <recommendedName>
        <fullName evidence="4">DUF2975 family protein</fullName>
    </recommendedName>
</protein>
<sequence>MTGRRYLGAGWFELARVALVLGGLGAAVGGVGYAVNGATQAPAGVAVGVLAPPGTTDVRLPVDLPAAADARLRNSGAEDGAVRVDLRAWDATGVENALARGSAALVGLAVGVGALLLLPVLDSVARGEAFAHRRSRRLALLAGVVALAATLHALPGSLAAGMVLDRLGLTGLFLPPPGLDLSPWLLVAGALLATAEAFRRREAARVEPVGAGRAGPTAPGAASGP</sequence>
<accession>A0ABV5LRL1</accession>
<reference evidence="2 3" key="1">
    <citation type="submission" date="2024-09" db="EMBL/GenBank/DDBJ databases">
        <authorList>
            <person name="Sun Q."/>
            <person name="Mori K."/>
        </authorList>
    </citation>
    <scope>NUCLEOTIDE SEQUENCE [LARGE SCALE GENOMIC DNA]</scope>
    <source>
        <strain evidence="2 3">TISTR 1856</strain>
    </source>
</reference>
<feature type="transmembrane region" description="Helical" evidence="1">
    <location>
        <begin position="181"/>
        <end position="198"/>
    </location>
</feature>
<feature type="transmembrane region" description="Helical" evidence="1">
    <location>
        <begin position="14"/>
        <end position="35"/>
    </location>
</feature>
<dbReference type="EMBL" id="JBHMDM010000004">
    <property type="protein sequence ID" value="MFB9376720.1"/>
    <property type="molecule type" value="Genomic_DNA"/>
</dbReference>
<evidence type="ECO:0000313" key="2">
    <source>
        <dbReference type="EMBL" id="MFB9376720.1"/>
    </source>
</evidence>
<proteinExistence type="predicted"/>
<comment type="caution">
    <text evidence="2">The sequence shown here is derived from an EMBL/GenBank/DDBJ whole genome shotgun (WGS) entry which is preliminary data.</text>
</comment>
<gene>
    <name evidence="2" type="ORF">ACFFVI_07035</name>
</gene>
<dbReference type="RefSeq" id="WP_380135896.1">
    <property type="nucleotide sequence ID" value="NZ_JBHLUI010000003.1"/>
</dbReference>
<evidence type="ECO:0000256" key="1">
    <source>
        <dbReference type="SAM" id="Phobius"/>
    </source>
</evidence>
<dbReference type="Proteomes" id="UP001589748">
    <property type="component" value="Unassembled WGS sequence"/>
</dbReference>
<keyword evidence="1" id="KW-0472">Membrane</keyword>
<feature type="transmembrane region" description="Helical" evidence="1">
    <location>
        <begin position="138"/>
        <end position="161"/>
    </location>
</feature>
<feature type="transmembrane region" description="Helical" evidence="1">
    <location>
        <begin position="97"/>
        <end position="118"/>
    </location>
</feature>
<evidence type="ECO:0008006" key="4">
    <source>
        <dbReference type="Google" id="ProtNLM"/>
    </source>
</evidence>
<name>A0ABV5LRL1_9ACTN</name>
<keyword evidence="1" id="KW-0812">Transmembrane</keyword>